<dbReference type="Proteomes" id="UP000479710">
    <property type="component" value="Unassembled WGS sequence"/>
</dbReference>
<keyword evidence="3" id="KW-0328">Glycosyltransferase</keyword>
<comment type="caution">
    <text evidence="13">The sequence shown here is derived from an EMBL/GenBank/DDBJ whole genome shotgun (WGS) entry which is preliminary data.</text>
</comment>
<dbReference type="EMBL" id="SPHZ02000002">
    <property type="protein sequence ID" value="KAF0928505.1"/>
    <property type="molecule type" value="Genomic_DNA"/>
</dbReference>
<evidence type="ECO:0000256" key="11">
    <source>
        <dbReference type="SAM" id="MobiDB-lite"/>
    </source>
</evidence>
<evidence type="ECO:0000256" key="12">
    <source>
        <dbReference type="SAM" id="Phobius"/>
    </source>
</evidence>
<dbReference type="EMBL" id="SPHZ02000002">
    <property type="protein sequence ID" value="KAF0928502.1"/>
    <property type="molecule type" value="Genomic_DNA"/>
</dbReference>
<dbReference type="EMBL" id="SPHZ02000002">
    <property type="protein sequence ID" value="KAF0928499.1"/>
    <property type="molecule type" value="Genomic_DNA"/>
</dbReference>
<evidence type="ECO:0000256" key="5">
    <source>
        <dbReference type="ARBA" id="ARBA00022692"/>
    </source>
</evidence>
<proteinExistence type="inferred from homology"/>
<gene>
    <name evidence="13" type="ORF">E2562_004135</name>
</gene>
<dbReference type="EMBL" id="SPHZ02000002">
    <property type="protein sequence ID" value="KAF0928509.1"/>
    <property type="molecule type" value="Genomic_DNA"/>
</dbReference>
<keyword evidence="9 12" id="KW-0472">Membrane</keyword>
<comment type="subcellular location">
    <subcellularLocation>
        <location evidence="1">Golgi apparatus membrane</location>
        <topology evidence="1">Single-pass type II membrane protein</topology>
    </subcellularLocation>
</comment>
<evidence type="ECO:0000256" key="7">
    <source>
        <dbReference type="ARBA" id="ARBA00022989"/>
    </source>
</evidence>
<organism evidence="13 14">
    <name type="scientific">Oryza meyeriana var. granulata</name>
    <dbReference type="NCBI Taxonomy" id="110450"/>
    <lineage>
        <taxon>Eukaryota</taxon>
        <taxon>Viridiplantae</taxon>
        <taxon>Streptophyta</taxon>
        <taxon>Embryophyta</taxon>
        <taxon>Tracheophyta</taxon>
        <taxon>Spermatophyta</taxon>
        <taxon>Magnoliopsida</taxon>
        <taxon>Liliopsida</taxon>
        <taxon>Poales</taxon>
        <taxon>Poaceae</taxon>
        <taxon>BOP clade</taxon>
        <taxon>Oryzoideae</taxon>
        <taxon>Oryzeae</taxon>
        <taxon>Oryzinae</taxon>
        <taxon>Oryza</taxon>
        <taxon>Oryza meyeriana</taxon>
    </lineage>
</organism>
<feature type="compositionally biased region" description="Basic residues" evidence="11">
    <location>
        <begin position="83"/>
        <end position="94"/>
    </location>
</feature>
<dbReference type="SUPFAM" id="SSF53448">
    <property type="entry name" value="Nucleotide-diphospho-sugar transferases"/>
    <property type="match status" value="1"/>
</dbReference>
<dbReference type="GO" id="GO:0016757">
    <property type="term" value="F:glycosyltransferase activity"/>
    <property type="evidence" value="ECO:0007669"/>
    <property type="project" value="UniProtKB-KW"/>
</dbReference>
<keyword evidence="6" id="KW-0735">Signal-anchor</keyword>
<comment type="similarity">
    <text evidence="2">Belongs to the glycosyltransferase 34 family.</text>
</comment>
<keyword evidence="5 12" id="KW-0812">Transmembrane</keyword>
<dbReference type="EMBL" id="SPHZ02000002">
    <property type="protein sequence ID" value="KAF0928503.1"/>
    <property type="molecule type" value="Genomic_DNA"/>
</dbReference>
<keyword evidence="8" id="KW-0333">Golgi apparatus</keyword>
<evidence type="ECO:0000313" key="13">
    <source>
        <dbReference type="EMBL" id="KAF0928506.1"/>
    </source>
</evidence>
<accession>A0A6G1EV44</accession>
<dbReference type="GO" id="GO:0006487">
    <property type="term" value="P:protein N-linked glycosylation"/>
    <property type="evidence" value="ECO:0007669"/>
    <property type="project" value="TreeGrafter"/>
</dbReference>
<dbReference type="Pfam" id="PF05637">
    <property type="entry name" value="Glyco_transf_34"/>
    <property type="match status" value="2"/>
</dbReference>
<keyword evidence="10" id="KW-0325">Glycoprotein</keyword>
<evidence type="ECO:0000313" key="14">
    <source>
        <dbReference type="Proteomes" id="UP000479710"/>
    </source>
</evidence>
<feature type="region of interest" description="Disordered" evidence="11">
    <location>
        <begin position="83"/>
        <end position="102"/>
    </location>
</feature>
<dbReference type="PANTHER" id="PTHR31306:SF4">
    <property type="entry name" value="ALPHA-1,2-GALACTOSYLTRANSFERASE"/>
    <property type="match status" value="1"/>
</dbReference>
<dbReference type="EMBL" id="SPHZ02000002">
    <property type="protein sequence ID" value="KAF0928498.1"/>
    <property type="molecule type" value="Genomic_DNA"/>
</dbReference>
<sequence length="425" mass="48452">MSRRRDPLPGSEWDGVNIVGRDNTVWFMCKVHGRSHTTYILKILMDDSLCSTLVTVDELGILKFPSFINLLHRLRCSPRLRPAPRARRRRRRGRLPPMAAPARSRRVAQTRARLLLHRLRPRRHLLLLLPVALLLFLLLPYAPEVLRRANYLGRRCLPLPPAAAGQPVLLPRPAPRLKIAIVTLSDEGGASGSGSLGHGGRGRSFRGVLAATARNKRSYAAEHGYSLATLPAAAVDPRRPPSWSKVLVLRAHLRRHHWLFWNDADTLVTNPDIPLEMILFSVIGHSDFVAAPDLILTDDFNGVNAGVFFIRGSKWSERFLDTWWNLTSFIQFGSTKCGDNAALKHLIYHLSPEEMREHVRIAKMQCLFNSYPWIPTWKSVHRLIFHLSTTWKGVYSDGDFMVHFAGLDDKIGWINKILRERRFLR</sequence>
<evidence type="ECO:0000256" key="9">
    <source>
        <dbReference type="ARBA" id="ARBA00023136"/>
    </source>
</evidence>
<evidence type="ECO:0000256" key="2">
    <source>
        <dbReference type="ARBA" id="ARBA00005664"/>
    </source>
</evidence>
<dbReference type="InterPro" id="IPR008630">
    <property type="entry name" value="Glyco_trans_34"/>
</dbReference>
<evidence type="ECO:0000256" key="1">
    <source>
        <dbReference type="ARBA" id="ARBA00004323"/>
    </source>
</evidence>
<reference evidence="13 14" key="1">
    <citation type="submission" date="2019-11" db="EMBL/GenBank/DDBJ databases">
        <title>Whole genome sequence of Oryza granulata.</title>
        <authorList>
            <person name="Li W."/>
        </authorList>
    </citation>
    <scope>NUCLEOTIDE SEQUENCE [LARGE SCALE GENOMIC DNA]</scope>
    <source>
        <strain evidence="14">cv. Menghai</strain>
        <tissue evidence="13">Leaf</tissue>
    </source>
</reference>
<dbReference type="GO" id="GO:0000139">
    <property type="term" value="C:Golgi membrane"/>
    <property type="evidence" value="ECO:0007669"/>
    <property type="project" value="UniProtKB-SubCell"/>
</dbReference>
<evidence type="ECO:0000256" key="8">
    <source>
        <dbReference type="ARBA" id="ARBA00023034"/>
    </source>
</evidence>
<dbReference type="EMBL" id="SPHZ02000002">
    <property type="protein sequence ID" value="KAF0928500.1"/>
    <property type="molecule type" value="Genomic_DNA"/>
</dbReference>
<dbReference type="Gene3D" id="3.90.550.10">
    <property type="entry name" value="Spore Coat Polysaccharide Biosynthesis Protein SpsA, Chain A"/>
    <property type="match status" value="1"/>
</dbReference>
<keyword evidence="4" id="KW-0808">Transferase</keyword>
<evidence type="ECO:0000256" key="6">
    <source>
        <dbReference type="ARBA" id="ARBA00022968"/>
    </source>
</evidence>
<dbReference type="PANTHER" id="PTHR31306">
    <property type="entry name" value="ALPHA-1,6-MANNOSYLTRANSFERASE MNN11-RELATED"/>
    <property type="match status" value="1"/>
</dbReference>
<evidence type="ECO:0000256" key="3">
    <source>
        <dbReference type="ARBA" id="ARBA00022676"/>
    </source>
</evidence>
<keyword evidence="14" id="KW-1185">Reference proteome</keyword>
<evidence type="ECO:0000256" key="4">
    <source>
        <dbReference type="ARBA" id="ARBA00022679"/>
    </source>
</evidence>
<dbReference type="EMBL" id="SPHZ02000002">
    <property type="protein sequence ID" value="KAF0928506.1"/>
    <property type="molecule type" value="Genomic_DNA"/>
</dbReference>
<keyword evidence="7 12" id="KW-1133">Transmembrane helix</keyword>
<feature type="transmembrane region" description="Helical" evidence="12">
    <location>
        <begin position="125"/>
        <end position="142"/>
    </location>
</feature>
<dbReference type="AlphaFoldDB" id="A0A6G1EV44"/>
<evidence type="ECO:0000256" key="10">
    <source>
        <dbReference type="ARBA" id="ARBA00023180"/>
    </source>
</evidence>
<protein>
    <submittedName>
        <fullName evidence="13">Uncharacterized protein</fullName>
    </submittedName>
</protein>
<name>A0A6G1EV44_9ORYZ</name>
<dbReference type="InterPro" id="IPR029044">
    <property type="entry name" value="Nucleotide-diphossugar_trans"/>
</dbReference>
<dbReference type="OrthoDB" id="407658at2759"/>